<reference evidence="3" key="1">
    <citation type="submission" date="2021-11" db="EMBL/GenBank/DDBJ databases">
        <title>BS-T2-15 a new species belonging to the Comamonadaceae family isolated from the soil of a French oak forest.</title>
        <authorList>
            <person name="Mieszkin S."/>
            <person name="Alain K."/>
        </authorList>
    </citation>
    <scope>NUCLEOTIDE SEQUENCE</scope>
    <source>
        <strain evidence="3">BS-T2-15</strain>
    </source>
</reference>
<dbReference type="Pfam" id="PF13511">
    <property type="entry name" value="DUF4124"/>
    <property type="match status" value="1"/>
</dbReference>
<evidence type="ECO:0000313" key="4">
    <source>
        <dbReference type="Proteomes" id="UP001139353"/>
    </source>
</evidence>
<sequence>MKHAIALAFAACAALAGTARAVDVFKWTDSKGVVHYGDRPASGVAASTVSVPGGGASDEEIAAAQASLDADRARLEQPSYEPYYRYRVRRQPVQPTATSACESQWRAYEASQACFNAHREYLGRGVNDRGVAVCHEMAQPSCSR</sequence>
<accession>A0A9X2C215</accession>
<dbReference type="AlphaFoldDB" id="A0A9X2C215"/>
<gene>
    <name evidence="3" type="ORF">LPC04_07580</name>
</gene>
<dbReference type="Proteomes" id="UP001139353">
    <property type="component" value="Unassembled WGS sequence"/>
</dbReference>
<dbReference type="EMBL" id="JAJLJH010000001">
    <property type="protein sequence ID" value="MCK9685565.1"/>
    <property type="molecule type" value="Genomic_DNA"/>
</dbReference>
<feature type="domain" description="DUF4124" evidence="2">
    <location>
        <begin position="12"/>
        <end position="63"/>
    </location>
</feature>
<proteinExistence type="predicted"/>
<name>A0A9X2C215_9BURK</name>
<evidence type="ECO:0000256" key="1">
    <source>
        <dbReference type="SAM" id="SignalP"/>
    </source>
</evidence>
<dbReference type="InterPro" id="IPR025392">
    <property type="entry name" value="DUF4124"/>
</dbReference>
<feature type="signal peptide" evidence="1">
    <location>
        <begin position="1"/>
        <end position="21"/>
    </location>
</feature>
<evidence type="ECO:0000313" key="3">
    <source>
        <dbReference type="EMBL" id="MCK9685565.1"/>
    </source>
</evidence>
<evidence type="ECO:0000259" key="2">
    <source>
        <dbReference type="Pfam" id="PF13511"/>
    </source>
</evidence>
<comment type="caution">
    <text evidence="3">The sequence shown here is derived from an EMBL/GenBank/DDBJ whole genome shotgun (WGS) entry which is preliminary data.</text>
</comment>
<keyword evidence="4" id="KW-1185">Reference proteome</keyword>
<feature type="chain" id="PRO_5040997504" evidence="1">
    <location>
        <begin position="22"/>
        <end position="144"/>
    </location>
</feature>
<keyword evidence="1" id="KW-0732">Signal</keyword>
<organism evidence="3 4">
    <name type="scientific">Scleromatobacter humisilvae</name>
    <dbReference type="NCBI Taxonomy" id="2897159"/>
    <lineage>
        <taxon>Bacteria</taxon>
        <taxon>Pseudomonadati</taxon>
        <taxon>Pseudomonadota</taxon>
        <taxon>Betaproteobacteria</taxon>
        <taxon>Burkholderiales</taxon>
        <taxon>Sphaerotilaceae</taxon>
        <taxon>Scleromatobacter</taxon>
    </lineage>
</organism>
<protein>
    <submittedName>
        <fullName evidence="3">DUF4124 domain-containing protein</fullName>
    </submittedName>
</protein>
<dbReference type="RefSeq" id="WP_275681564.1">
    <property type="nucleotide sequence ID" value="NZ_JAJLJH010000001.1"/>
</dbReference>